<evidence type="ECO:0000313" key="9">
    <source>
        <dbReference type="Proteomes" id="UP000261540"/>
    </source>
</evidence>
<evidence type="ECO:0000259" key="7">
    <source>
        <dbReference type="PROSITE" id="PS50157"/>
    </source>
</evidence>
<evidence type="ECO:0000256" key="5">
    <source>
        <dbReference type="PROSITE-ProRule" id="PRU00042"/>
    </source>
</evidence>
<feature type="domain" description="C2H2-type" evidence="7">
    <location>
        <begin position="644"/>
        <end position="671"/>
    </location>
</feature>
<dbReference type="FunFam" id="3.30.160.60:FF:003271">
    <property type="entry name" value="PR domain-containing 2, with ZNF domain a"/>
    <property type="match status" value="1"/>
</dbReference>
<feature type="domain" description="C2H2-type" evidence="7">
    <location>
        <begin position="70"/>
        <end position="97"/>
    </location>
</feature>
<feature type="domain" description="C2H2-type" evidence="7">
    <location>
        <begin position="173"/>
        <end position="196"/>
    </location>
</feature>
<dbReference type="GeneTree" id="ENSGT00940000159410"/>
<keyword evidence="3 5" id="KW-0863">Zinc-finger</keyword>
<protein>
    <submittedName>
        <fullName evidence="8">PR/SET domain 2</fullName>
    </submittedName>
</protein>
<keyword evidence="9" id="KW-1185">Reference proteome</keyword>
<dbReference type="AlphaFoldDB" id="A0A3B3SNV7"/>
<feature type="region of interest" description="Disordered" evidence="6">
    <location>
        <begin position="547"/>
        <end position="611"/>
    </location>
</feature>
<dbReference type="PROSITE" id="PS00028">
    <property type="entry name" value="ZINC_FINGER_C2H2_1"/>
    <property type="match status" value="5"/>
</dbReference>
<sequence length="1177" mass="128199">MRLRRPEDNECSISETFKLHTGLDPGNSAEGELESSVFSCEHCERHFSTKQGLERHTHIHVSVNRRMHTFKCRYCSKPFGSQVGRRRHERRHENGPMKKMALVSGLAKSLSQLSSQSDNSGPDPAATSDSAVVNGSPSCVNPKVSSSTQKVAVMAETRRASAVDDSGESKELHPCKYCKKVFGTHTNMRRHQRRIHERHLLPKGIRKNGTLLQETQRQKQPPPEGSPDASPPPVYVPSGDVEDEGGQEEYMVDISNNISENLSLYIDGKILSTSTVSNCEVIQVDSSSVALFGLDAFIISPDQISQVLKVDTAVLISSLSSPSSSSQPTETLAFQKEKTLYLSPKLKQLLQTRDGYKPTSTLITDGHRPGPPPPMAALSAGSGRFKRRTASPPNSSQYNPVGTSKSEAVVSLGSKAPKIDNQGSSPTQSSSKDERDTASPSGTDPFKLTTEDWPNSRSVGSSCNQQPLDLSSAVSKKDEGQNKGPGEIVLDLSMHRKTSTEPEVKGSLSTQPLLKKRKPDTSVLEKVLLNEYDGLELIVSVTRQSPPPSLTPVTMHSPSPCSPAVGSPTPPPPVLPSASSPQPLSESTELQSASSPTQKSLPDLSPNISPRPLEIHQEKLSPVSEQDTNVMVQDVVNCANLYHFMCNVCEKPFCSIKELSHHISEHAEEWPFKCEFCVLLFGKADALLEHRSSLHGVGRIYICSACSKEFAYLCNLQQHQKDLHPSQNCTYTEVENGKLRPQNHNGPVTVNREMSAEDGPSSNVASNVKKEDDLDDSTEELYTTIKIMASEGGKPKAPNVRLGINQHYPSFKPPPFPYHNRTPAGSVASATNFTTHNIPQTFTTAIRCTKCGRSFDNMPELHKHILACANASDKKRYTPKKNPIPLKEFAKAQNGVLSPTTAAAANAGQNTFRRMGLSKRLNLNQDPSSKVKLNAFIPRKNQLAQKAILQRNKQSLIAKRSSVKVEEQLYVCPHCNREFTYRGSLNKHVALSCSMKPVSKKSKKVKAASISVSLDRNGNLRRRTADSEIKQQGPALVPKTLGKTRARSSGPGTAVPLKPQPSKGKMAVQAVQLKRPASLPAALVPFSKKSKAAVNSSALMLQPSPALPPVLPLVPMRSQRGEPDPPKRLAEGNLPSQPKKEERLAVMARVRAGGPVTRSLQLANSKAPAMAEGEMSN</sequence>
<feature type="compositionally biased region" description="Polar residues" evidence="6">
    <location>
        <begin position="421"/>
        <end position="430"/>
    </location>
</feature>
<feature type="region of interest" description="Disordered" evidence="6">
    <location>
        <begin position="213"/>
        <end position="243"/>
    </location>
</feature>
<organism evidence="8 9">
    <name type="scientific">Paramormyrops kingsleyae</name>
    <dbReference type="NCBI Taxonomy" id="1676925"/>
    <lineage>
        <taxon>Eukaryota</taxon>
        <taxon>Metazoa</taxon>
        <taxon>Chordata</taxon>
        <taxon>Craniata</taxon>
        <taxon>Vertebrata</taxon>
        <taxon>Euteleostomi</taxon>
        <taxon>Actinopterygii</taxon>
        <taxon>Neopterygii</taxon>
        <taxon>Teleostei</taxon>
        <taxon>Osteoglossocephala</taxon>
        <taxon>Osteoglossomorpha</taxon>
        <taxon>Osteoglossiformes</taxon>
        <taxon>Mormyridae</taxon>
        <taxon>Paramormyrops</taxon>
    </lineage>
</organism>
<evidence type="ECO:0000256" key="2">
    <source>
        <dbReference type="ARBA" id="ARBA00022737"/>
    </source>
</evidence>
<feature type="region of interest" description="Disordered" evidence="6">
    <location>
        <begin position="1102"/>
        <end position="1142"/>
    </location>
</feature>
<dbReference type="GO" id="GO:0008270">
    <property type="term" value="F:zinc ion binding"/>
    <property type="evidence" value="ECO:0007669"/>
    <property type="project" value="UniProtKB-KW"/>
</dbReference>
<dbReference type="GO" id="GO:0000977">
    <property type="term" value="F:RNA polymerase II transcription regulatory region sequence-specific DNA binding"/>
    <property type="evidence" value="ECO:0007669"/>
    <property type="project" value="TreeGrafter"/>
</dbReference>
<feature type="domain" description="C2H2-type" evidence="7">
    <location>
        <begin position="846"/>
        <end position="875"/>
    </location>
</feature>
<feature type="compositionally biased region" description="Polar residues" evidence="6">
    <location>
        <begin position="452"/>
        <end position="474"/>
    </location>
</feature>
<feature type="compositionally biased region" description="Low complexity" evidence="6">
    <location>
        <begin position="576"/>
        <end position="588"/>
    </location>
</feature>
<feature type="domain" description="C2H2-type" evidence="7">
    <location>
        <begin position="701"/>
        <end position="729"/>
    </location>
</feature>
<feature type="compositionally biased region" description="Basic and acidic residues" evidence="6">
    <location>
        <begin position="1119"/>
        <end position="1130"/>
    </location>
</feature>
<feature type="region of interest" description="Disordered" evidence="6">
    <location>
        <begin position="107"/>
        <end position="148"/>
    </location>
</feature>
<proteinExistence type="predicted"/>
<feature type="domain" description="C2H2-type" evidence="7">
    <location>
        <begin position="970"/>
        <end position="997"/>
    </location>
</feature>
<dbReference type="GO" id="GO:0005634">
    <property type="term" value="C:nucleus"/>
    <property type="evidence" value="ECO:0007669"/>
    <property type="project" value="TreeGrafter"/>
</dbReference>
<feature type="region of interest" description="Disordered" evidence="6">
    <location>
        <begin position="1155"/>
        <end position="1177"/>
    </location>
</feature>
<dbReference type="Pfam" id="PF13912">
    <property type="entry name" value="zf-C2H2_6"/>
    <property type="match status" value="1"/>
</dbReference>
<evidence type="ECO:0000256" key="6">
    <source>
        <dbReference type="SAM" id="MobiDB-lite"/>
    </source>
</evidence>
<feature type="compositionally biased region" description="Polar residues" evidence="6">
    <location>
        <begin position="391"/>
        <end position="406"/>
    </location>
</feature>
<name>A0A3B3SNV7_9TELE</name>
<feature type="domain" description="C2H2-type" evidence="7">
    <location>
        <begin position="38"/>
        <end position="65"/>
    </location>
</feature>
<evidence type="ECO:0000256" key="1">
    <source>
        <dbReference type="ARBA" id="ARBA00022723"/>
    </source>
</evidence>
<dbReference type="PROSITE" id="PS50157">
    <property type="entry name" value="ZINC_FINGER_C2H2_2"/>
    <property type="match status" value="7"/>
</dbReference>
<dbReference type="GO" id="GO:0000981">
    <property type="term" value="F:DNA-binding transcription factor activity, RNA polymerase II-specific"/>
    <property type="evidence" value="ECO:0007669"/>
    <property type="project" value="TreeGrafter"/>
</dbReference>
<dbReference type="SMART" id="SM00355">
    <property type="entry name" value="ZnF_C2H2"/>
    <property type="match status" value="8"/>
</dbReference>
<keyword evidence="1" id="KW-0479">Metal-binding</keyword>
<feature type="region of interest" description="Disordered" evidence="6">
    <location>
        <begin position="1042"/>
        <end position="1065"/>
    </location>
</feature>
<feature type="compositionally biased region" description="Pro residues" evidence="6">
    <location>
        <begin position="220"/>
        <end position="235"/>
    </location>
</feature>
<dbReference type="SUPFAM" id="SSF57667">
    <property type="entry name" value="beta-beta-alpha zinc fingers"/>
    <property type="match status" value="3"/>
</dbReference>
<feature type="region of interest" description="Disordered" evidence="6">
    <location>
        <begin position="357"/>
        <end position="518"/>
    </location>
</feature>
<reference evidence="8" key="2">
    <citation type="submission" date="2025-09" db="UniProtKB">
        <authorList>
            <consortium name="Ensembl"/>
        </authorList>
    </citation>
    <scope>IDENTIFICATION</scope>
</reference>
<evidence type="ECO:0000256" key="4">
    <source>
        <dbReference type="ARBA" id="ARBA00022833"/>
    </source>
</evidence>
<reference evidence="8" key="1">
    <citation type="submission" date="2025-08" db="UniProtKB">
        <authorList>
            <consortium name="Ensembl"/>
        </authorList>
    </citation>
    <scope>IDENTIFICATION</scope>
</reference>
<dbReference type="Gene3D" id="3.30.160.60">
    <property type="entry name" value="Classic Zinc Finger"/>
    <property type="match status" value="4"/>
</dbReference>
<accession>A0A3B3SNV7</accession>
<feature type="compositionally biased region" description="Polar residues" evidence="6">
    <location>
        <begin position="127"/>
        <end position="148"/>
    </location>
</feature>
<dbReference type="PANTHER" id="PTHR24409">
    <property type="entry name" value="ZINC FINGER PROTEIN 142"/>
    <property type="match status" value="1"/>
</dbReference>
<feature type="region of interest" description="Disordered" evidence="6">
    <location>
        <begin position="752"/>
        <end position="775"/>
    </location>
</feature>
<dbReference type="PANTHER" id="PTHR24409:SF295">
    <property type="entry name" value="AZ2-RELATED"/>
    <property type="match status" value="1"/>
</dbReference>
<keyword evidence="2" id="KW-0677">Repeat</keyword>
<dbReference type="Ensembl" id="ENSPKIT00000013304.1">
    <property type="protein sequence ID" value="ENSPKIP00000032439.1"/>
    <property type="gene ID" value="ENSPKIG00000012528.1"/>
</dbReference>
<dbReference type="Proteomes" id="UP000261540">
    <property type="component" value="Unplaced"/>
</dbReference>
<evidence type="ECO:0000256" key="3">
    <source>
        <dbReference type="ARBA" id="ARBA00022771"/>
    </source>
</evidence>
<dbReference type="Pfam" id="PF00096">
    <property type="entry name" value="zf-C2H2"/>
    <property type="match status" value="1"/>
</dbReference>
<dbReference type="InterPro" id="IPR036236">
    <property type="entry name" value="Znf_C2H2_sf"/>
</dbReference>
<keyword evidence="4" id="KW-0862">Zinc</keyword>
<feature type="compositionally biased region" description="Polar residues" evidence="6">
    <location>
        <begin position="589"/>
        <end position="600"/>
    </location>
</feature>
<evidence type="ECO:0000313" key="8">
    <source>
        <dbReference type="Ensembl" id="ENSPKIP00000032439.1"/>
    </source>
</evidence>
<dbReference type="InterPro" id="IPR013087">
    <property type="entry name" value="Znf_C2H2_type"/>
</dbReference>